<protein>
    <submittedName>
        <fullName evidence="2">Unannotated protein</fullName>
    </submittedName>
</protein>
<dbReference type="InterPro" id="IPR007497">
    <property type="entry name" value="SIMPL/DUF541"/>
</dbReference>
<evidence type="ECO:0000313" key="1">
    <source>
        <dbReference type="EMBL" id="CAB4829118.1"/>
    </source>
</evidence>
<dbReference type="Pfam" id="PF04402">
    <property type="entry name" value="SIMPL"/>
    <property type="match status" value="1"/>
</dbReference>
<dbReference type="Gene3D" id="3.30.110.170">
    <property type="entry name" value="Protein of unknown function (DUF541), domain 1"/>
    <property type="match status" value="1"/>
</dbReference>
<gene>
    <name evidence="1" type="ORF">UFOPK3181_00760</name>
    <name evidence="2" type="ORF">UFOPK3520_00128</name>
</gene>
<reference evidence="2" key="1">
    <citation type="submission" date="2020-05" db="EMBL/GenBank/DDBJ databases">
        <authorList>
            <person name="Chiriac C."/>
            <person name="Salcher M."/>
            <person name="Ghai R."/>
            <person name="Kavagutti S V."/>
        </authorList>
    </citation>
    <scope>NUCLEOTIDE SEQUENCE</scope>
</reference>
<dbReference type="InterPro" id="IPR052022">
    <property type="entry name" value="26kDa_periplasmic_antigen"/>
</dbReference>
<proteinExistence type="predicted"/>
<name>A0A6J7XSM0_9ZZZZ</name>
<dbReference type="PANTHER" id="PTHR34387">
    <property type="entry name" value="SLR1258 PROTEIN"/>
    <property type="match status" value="1"/>
</dbReference>
<sequence>MNRKRYRTIAELVIMLTLLSGFAFAIPATAADNRYITISATGTTTIVPDAVRITAIVSSLFSTSKEALAATSSTASAIRKVLALNAVAAKDIATQSLTIYPEYSYPTSSAPILTGYRASQSFRITVRAPLTAGLLVDTIVEAGGNNLQVNEVSPIILDDNKATELARANAVNRAKSKATSYAKLLGVKLGRVIYLHEAVTTPSYPIYATTAKSSSDSTVIDLGEQQVSVSVTIRWAISHY</sequence>
<dbReference type="PANTHER" id="PTHR34387:SF1">
    <property type="entry name" value="PERIPLASMIC IMMUNOGENIC PROTEIN"/>
    <property type="match status" value="1"/>
</dbReference>
<dbReference type="EMBL" id="CAFABG010000051">
    <property type="protein sequence ID" value="CAB4829118.1"/>
    <property type="molecule type" value="Genomic_DNA"/>
</dbReference>
<dbReference type="EMBL" id="CAFBSF010000004">
    <property type="protein sequence ID" value="CAB5239235.1"/>
    <property type="molecule type" value="Genomic_DNA"/>
</dbReference>
<dbReference type="GO" id="GO:0006974">
    <property type="term" value="P:DNA damage response"/>
    <property type="evidence" value="ECO:0007669"/>
    <property type="project" value="TreeGrafter"/>
</dbReference>
<accession>A0A6J7XSM0</accession>
<dbReference type="Gene3D" id="3.30.70.2970">
    <property type="entry name" value="Protein of unknown function (DUF541), domain 2"/>
    <property type="match status" value="1"/>
</dbReference>
<organism evidence="2">
    <name type="scientific">freshwater metagenome</name>
    <dbReference type="NCBI Taxonomy" id="449393"/>
    <lineage>
        <taxon>unclassified sequences</taxon>
        <taxon>metagenomes</taxon>
        <taxon>ecological metagenomes</taxon>
    </lineage>
</organism>
<dbReference type="AlphaFoldDB" id="A0A6J7XSM0"/>
<evidence type="ECO:0000313" key="2">
    <source>
        <dbReference type="EMBL" id="CAB5239235.1"/>
    </source>
</evidence>